<evidence type="ECO:0000313" key="1">
    <source>
        <dbReference type="EMBL" id="VYU24879.1"/>
    </source>
</evidence>
<name>A0A6N3DCM5_EUBLI</name>
<dbReference type="EMBL" id="CACRTR010000009">
    <property type="protein sequence ID" value="VYU24879.1"/>
    <property type="molecule type" value="Genomic_DNA"/>
</dbReference>
<reference evidence="1" key="1">
    <citation type="submission" date="2019-11" db="EMBL/GenBank/DDBJ databases">
        <authorList>
            <person name="Feng L."/>
        </authorList>
    </citation>
    <scope>NUCLEOTIDE SEQUENCE</scope>
    <source>
        <strain evidence="1">ElimosumLFYP34</strain>
    </source>
</reference>
<organism evidence="1">
    <name type="scientific">Eubacterium limosum</name>
    <dbReference type="NCBI Taxonomy" id="1736"/>
    <lineage>
        <taxon>Bacteria</taxon>
        <taxon>Bacillati</taxon>
        <taxon>Bacillota</taxon>
        <taxon>Clostridia</taxon>
        <taxon>Eubacteriales</taxon>
        <taxon>Eubacteriaceae</taxon>
        <taxon>Eubacterium</taxon>
    </lineage>
</organism>
<dbReference type="Pfam" id="PF14066">
    <property type="entry name" value="DUF4256"/>
    <property type="match status" value="1"/>
</dbReference>
<protein>
    <recommendedName>
        <fullName evidence="2">DUF4256 domain-containing protein</fullName>
    </recommendedName>
</protein>
<gene>
    <name evidence="1" type="ORF">ELLFYP34_03045</name>
</gene>
<evidence type="ECO:0008006" key="2">
    <source>
        <dbReference type="Google" id="ProtNLM"/>
    </source>
</evidence>
<sequence length="188" mass="21858">MANFKKTLMPEQAEALFKILQERFTKNMDRHENLEWQKLRVKLEEHPEKMWSLNAMEETGGEPDVLEYDGETDRYFFYDCSKESPPGRRKLCYDQEALESRKVNKPEGSAVAAASAMGIELLTEAQYHALQQKGEFDTKTSSWILTPTDIRNRGGALFCDRRYNHVFVYHNGAESYYTARGFRGLLRV</sequence>
<accession>A0A6N3DCM5</accession>
<dbReference type="AlphaFoldDB" id="A0A6N3DCM5"/>
<proteinExistence type="predicted"/>
<dbReference type="InterPro" id="IPR025352">
    <property type="entry name" value="DUF4256"/>
</dbReference>